<comment type="caution">
    <text evidence="1">The sequence shown here is derived from an EMBL/GenBank/DDBJ whole genome shotgun (WGS) entry which is preliminary data.</text>
</comment>
<accession>A0ACA9QZU3</accession>
<protein>
    <submittedName>
        <fullName evidence="1">3256_t:CDS:1</fullName>
    </submittedName>
</protein>
<proteinExistence type="predicted"/>
<name>A0ACA9QZU3_9GLOM</name>
<evidence type="ECO:0000313" key="1">
    <source>
        <dbReference type="EMBL" id="CAG8770953.1"/>
    </source>
</evidence>
<dbReference type="Proteomes" id="UP000789920">
    <property type="component" value="Unassembled WGS sequence"/>
</dbReference>
<reference evidence="1" key="1">
    <citation type="submission" date="2021-06" db="EMBL/GenBank/DDBJ databases">
        <authorList>
            <person name="Kallberg Y."/>
            <person name="Tangrot J."/>
            <person name="Rosling A."/>
        </authorList>
    </citation>
    <scope>NUCLEOTIDE SEQUENCE</scope>
    <source>
        <strain evidence="1">MA461A</strain>
    </source>
</reference>
<organism evidence="1 2">
    <name type="scientific">Racocetra persica</name>
    <dbReference type="NCBI Taxonomy" id="160502"/>
    <lineage>
        <taxon>Eukaryota</taxon>
        <taxon>Fungi</taxon>
        <taxon>Fungi incertae sedis</taxon>
        <taxon>Mucoromycota</taxon>
        <taxon>Glomeromycotina</taxon>
        <taxon>Glomeromycetes</taxon>
        <taxon>Diversisporales</taxon>
        <taxon>Gigasporaceae</taxon>
        <taxon>Racocetra</taxon>
    </lineage>
</organism>
<gene>
    <name evidence="1" type="ORF">RPERSI_LOCUS16394</name>
</gene>
<sequence>MPPRRSHSKQLNMNNLKARIYNENKKKQLSDAYKEHRKQVREYMKRNDQVSELESVKPEIRDQVSELKSVKTEIGNQASELKSVKTEIGDQVFELENIKVEMGDQAFELESIKVEMGDQASELKSVKPKIRTKHWKVLKWKTPELE</sequence>
<dbReference type="EMBL" id="CAJVQC010040483">
    <property type="protein sequence ID" value="CAG8770953.1"/>
    <property type="molecule type" value="Genomic_DNA"/>
</dbReference>
<evidence type="ECO:0000313" key="2">
    <source>
        <dbReference type="Proteomes" id="UP000789920"/>
    </source>
</evidence>
<keyword evidence="2" id="KW-1185">Reference proteome</keyword>